<dbReference type="InterPro" id="IPR049730">
    <property type="entry name" value="SNF2/RAD54-like_C"/>
</dbReference>
<proteinExistence type="predicted"/>
<organism evidence="3 4">
    <name type="scientific">Prorocentrum cordatum</name>
    <dbReference type="NCBI Taxonomy" id="2364126"/>
    <lineage>
        <taxon>Eukaryota</taxon>
        <taxon>Sar</taxon>
        <taxon>Alveolata</taxon>
        <taxon>Dinophyceae</taxon>
        <taxon>Prorocentrales</taxon>
        <taxon>Prorocentraceae</taxon>
        <taxon>Prorocentrum</taxon>
    </lineage>
</organism>
<keyword evidence="1" id="KW-0378">Hydrolase</keyword>
<dbReference type="SMART" id="SM00490">
    <property type="entry name" value="HELICc"/>
    <property type="match status" value="1"/>
</dbReference>
<sequence length="293" mass="32287">MQVLLPLLRHWRRRGQKVLVFSRSTRLLDILEACLFQQGLSPQMLRLDGTTPPGNRQRLVDEFNTSVARSVFLISTRAGGVGLNLTSASVVVIFDPDWNPFSDLQAQDRSFRIGQTRVVEVYRLLGAGTIEEQIYVRQIWKQQLARSAIDGTRSARRIDDSSFGLGSLFELHETSMLPSLMAEAFQCAHGQVPTAEALEGGVRVFRDLRRPGQDAGLGLAELCKDNDHSEATAVAAPHAGLDQADATSATQALDLLHGMMDQVDHAKVIREDTQENMLLDGLPQADAEMTEPA</sequence>
<dbReference type="InterPro" id="IPR050496">
    <property type="entry name" value="SNF2_RAD54_helicase_repair"/>
</dbReference>
<comment type="caution">
    <text evidence="3">The sequence shown here is derived from an EMBL/GenBank/DDBJ whole genome shotgun (WGS) entry which is preliminary data.</text>
</comment>
<protein>
    <recommendedName>
        <fullName evidence="2">Helicase C-terminal domain-containing protein</fullName>
    </recommendedName>
</protein>
<name>A0ABN9SEX1_9DINO</name>
<dbReference type="PROSITE" id="PS51194">
    <property type="entry name" value="HELICASE_CTER"/>
    <property type="match status" value="1"/>
</dbReference>
<dbReference type="Proteomes" id="UP001189429">
    <property type="component" value="Unassembled WGS sequence"/>
</dbReference>
<evidence type="ECO:0000313" key="4">
    <source>
        <dbReference type="Proteomes" id="UP001189429"/>
    </source>
</evidence>
<dbReference type="Gene3D" id="3.40.50.300">
    <property type="entry name" value="P-loop containing nucleotide triphosphate hydrolases"/>
    <property type="match status" value="1"/>
</dbReference>
<dbReference type="InterPro" id="IPR027417">
    <property type="entry name" value="P-loop_NTPase"/>
</dbReference>
<evidence type="ECO:0000256" key="1">
    <source>
        <dbReference type="ARBA" id="ARBA00022801"/>
    </source>
</evidence>
<evidence type="ECO:0000259" key="2">
    <source>
        <dbReference type="PROSITE" id="PS51194"/>
    </source>
</evidence>
<accession>A0ABN9SEX1</accession>
<dbReference type="PANTHER" id="PTHR45629:SF7">
    <property type="entry name" value="DNA EXCISION REPAIR PROTEIN ERCC-6-RELATED"/>
    <property type="match status" value="1"/>
</dbReference>
<dbReference type="InterPro" id="IPR001650">
    <property type="entry name" value="Helicase_C-like"/>
</dbReference>
<reference evidence="3" key="1">
    <citation type="submission" date="2023-10" db="EMBL/GenBank/DDBJ databases">
        <authorList>
            <person name="Chen Y."/>
            <person name="Shah S."/>
            <person name="Dougan E. K."/>
            <person name="Thang M."/>
            <person name="Chan C."/>
        </authorList>
    </citation>
    <scope>NUCLEOTIDE SEQUENCE [LARGE SCALE GENOMIC DNA]</scope>
</reference>
<dbReference type="CDD" id="cd18793">
    <property type="entry name" value="SF2_C_SNF"/>
    <property type="match status" value="1"/>
</dbReference>
<dbReference type="Pfam" id="PF00271">
    <property type="entry name" value="Helicase_C"/>
    <property type="match status" value="1"/>
</dbReference>
<gene>
    <name evidence="3" type="ORF">PCOR1329_LOCUS28706</name>
</gene>
<dbReference type="PANTHER" id="PTHR45629">
    <property type="entry name" value="SNF2/RAD54 FAMILY MEMBER"/>
    <property type="match status" value="1"/>
</dbReference>
<keyword evidence="4" id="KW-1185">Reference proteome</keyword>
<dbReference type="EMBL" id="CAUYUJ010010647">
    <property type="protein sequence ID" value="CAK0829914.1"/>
    <property type="molecule type" value="Genomic_DNA"/>
</dbReference>
<feature type="domain" description="Helicase C-terminal" evidence="2">
    <location>
        <begin position="3"/>
        <end position="160"/>
    </location>
</feature>
<evidence type="ECO:0000313" key="3">
    <source>
        <dbReference type="EMBL" id="CAK0829914.1"/>
    </source>
</evidence>
<dbReference type="SUPFAM" id="SSF52540">
    <property type="entry name" value="P-loop containing nucleoside triphosphate hydrolases"/>
    <property type="match status" value="1"/>
</dbReference>